<evidence type="ECO:0000256" key="1">
    <source>
        <dbReference type="SAM" id="MobiDB-lite"/>
    </source>
</evidence>
<dbReference type="InterPro" id="IPR009003">
    <property type="entry name" value="Peptidase_S1_PA"/>
</dbReference>
<dbReference type="SUPFAM" id="SSF50494">
    <property type="entry name" value="Trypsin-like serine proteases"/>
    <property type="match status" value="1"/>
</dbReference>
<dbReference type="InterPro" id="IPR016187">
    <property type="entry name" value="CTDL_fold"/>
</dbReference>
<reference evidence="3 4" key="1">
    <citation type="journal article" date="2018" name="Sci. Rep.">
        <title>A novel species of the marine cyanobacterium Acaryochloris with a unique pigment content and lifestyle.</title>
        <authorList>
            <person name="Partensky F."/>
            <person name="Six C."/>
            <person name="Ratin M."/>
            <person name="Garczarek L."/>
            <person name="Vaulot D."/>
            <person name="Probert I."/>
            <person name="Calteau A."/>
            <person name="Gourvil P."/>
            <person name="Marie D."/>
            <person name="Grebert T."/>
            <person name="Bouchier C."/>
            <person name="Le Panse S."/>
            <person name="Gachenot M."/>
            <person name="Rodriguez F."/>
            <person name="Garrido J.L."/>
        </authorList>
    </citation>
    <scope>NUCLEOTIDE SEQUENCE [LARGE SCALE GENOMIC DNA]</scope>
    <source>
        <strain evidence="3 4">RCC1774</strain>
    </source>
</reference>
<protein>
    <submittedName>
        <fullName evidence="3">Serine/threonine-protein kinase pkn1</fullName>
        <ecNumber evidence="3">2.7.11.1</ecNumber>
    </submittedName>
</protein>
<keyword evidence="3" id="KW-0808">Transferase</keyword>
<dbReference type="Pfam" id="PF03781">
    <property type="entry name" value="FGE-sulfatase"/>
    <property type="match status" value="1"/>
</dbReference>
<dbReference type="InterPro" id="IPR051043">
    <property type="entry name" value="Sulfatase_Mod_Factor_Kinase"/>
</dbReference>
<feature type="domain" description="Sulfatase-modifying factor enzyme-like" evidence="2">
    <location>
        <begin position="313"/>
        <end position="540"/>
    </location>
</feature>
<name>A0A2W1JMF7_9CYAN</name>
<dbReference type="SUPFAM" id="SSF56436">
    <property type="entry name" value="C-type lectin-like"/>
    <property type="match status" value="1"/>
</dbReference>
<organism evidence="3 4">
    <name type="scientific">Acaryochloris thomasi RCC1774</name>
    <dbReference type="NCBI Taxonomy" id="1764569"/>
    <lineage>
        <taxon>Bacteria</taxon>
        <taxon>Bacillati</taxon>
        <taxon>Cyanobacteriota</taxon>
        <taxon>Cyanophyceae</taxon>
        <taxon>Acaryochloridales</taxon>
        <taxon>Acaryochloridaceae</taxon>
        <taxon>Acaryochloris</taxon>
        <taxon>Acaryochloris thomasi</taxon>
    </lineage>
</organism>
<gene>
    <name evidence="3" type="primary">pkn1_1</name>
    <name evidence="3" type="ORF">C1752_00635</name>
</gene>
<feature type="region of interest" description="Disordered" evidence="1">
    <location>
        <begin position="240"/>
        <end position="273"/>
    </location>
</feature>
<dbReference type="InterPro" id="IPR005532">
    <property type="entry name" value="SUMF_dom"/>
</dbReference>
<dbReference type="PANTHER" id="PTHR23150:SF19">
    <property type="entry name" value="FORMYLGLYCINE-GENERATING ENZYME"/>
    <property type="match status" value="1"/>
</dbReference>
<dbReference type="PANTHER" id="PTHR23150">
    <property type="entry name" value="SULFATASE MODIFYING FACTOR 1, 2"/>
    <property type="match status" value="1"/>
</dbReference>
<dbReference type="InterPro" id="IPR042095">
    <property type="entry name" value="SUMF_sf"/>
</dbReference>
<keyword evidence="3" id="KW-0418">Kinase</keyword>
<dbReference type="Gene3D" id="3.90.1580.10">
    <property type="entry name" value="paralog of FGE (formylglycine-generating enzyme)"/>
    <property type="match status" value="1"/>
</dbReference>
<dbReference type="EC" id="2.7.11.1" evidence="3"/>
<sequence>MLTHKQITTGMGIKRRQFLLFGGTVFLSIASPRWAAAKSVREIRKIARQVTVKVITQGPSGSGVLIHKNGSIYTVLTAAHVVKNSNPEEEAYITTYDGETHPLNTQMVKMGAEADIAIATFSSDKSYRVTNVGKFKSLDVLDAVYVIGYPLADEAISVSTLTLTRGEVASIDSFEDGYGFSYTAVTKAGMSGGPVLDQGGQLIGIHGRAAGQRLQDVRIKDGLNLGIPVDTAIAAFGLGKNYQPPTEPPAEPAQAAAAEEPPPDAAPETPSAPQLSSFTFEVLGVDDQGQVRKRRIQSAQYYRQSLKDTVDLEMVYVPGGQFSMGSSVTEAHRQKNEGPRHTVTVPSFFMGKYPITQAQWQIIMGDNPSQFQGADLPVEGMSWLAAVEFCQKLSAATGQAYRLPSEAEWEYAARASTNTPFTIGKTLTTALANYDGRYTYGRGAKGTFRQTTTKVGTFAGNTFGLYDIHGQVWEWCQDHWHDTYEGAPTDGTAWINSGETNTRRVRRGGSWYEGPHTCRSAFRYRSSPDSSQNSFGLRVVCQALQSTSSVGYRSSKHLTVQRG</sequence>
<dbReference type="AlphaFoldDB" id="A0A2W1JMF7"/>
<dbReference type="GO" id="GO:0004674">
    <property type="term" value="F:protein serine/threonine kinase activity"/>
    <property type="evidence" value="ECO:0007669"/>
    <property type="project" value="UniProtKB-EC"/>
</dbReference>
<evidence type="ECO:0000313" key="3">
    <source>
        <dbReference type="EMBL" id="PZD74498.1"/>
    </source>
</evidence>
<evidence type="ECO:0000313" key="4">
    <source>
        <dbReference type="Proteomes" id="UP000248857"/>
    </source>
</evidence>
<comment type="caution">
    <text evidence="3">The sequence shown here is derived from an EMBL/GenBank/DDBJ whole genome shotgun (WGS) entry which is preliminary data.</text>
</comment>
<dbReference type="GO" id="GO:0120147">
    <property type="term" value="F:formylglycine-generating oxidase activity"/>
    <property type="evidence" value="ECO:0007669"/>
    <property type="project" value="TreeGrafter"/>
</dbReference>
<dbReference type="Pfam" id="PF13365">
    <property type="entry name" value="Trypsin_2"/>
    <property type="match status" value="1"/>
</dbReference>
<dbReference type="Gene3D" id="2.40.10.10">
    <property type="entry name" value="Trypsin-like serine proteases"/>
    <property type="match status" value="2"/>
</dbReference>
<accession>A0A2W1JMF7</accession>
<dbReference type="EMBL" id="PQWO01000002">
    <property type="protein sequence ID" value="PZD74498.1"/>
    <property type="molecule type" value="Genomic_DNA"/>
</dbReference>
<proteinExistence type="predicted"/>
<keyword evidence="4" id="KW-1185">Reference proteome</keyword>
<evidence type="ECO:0000259" key="2">
    <source>
        <dbReference type="Pfam" id="PF03781"/>
    </source>
</evidence>
<dbReference type="InterPro" id="IPR043504">
    <property type="entry name" value="Peptidase_S1_PA_chymotrypsin"/>
</dbReference>
<dbReference type="Proteomes" id="UP000248857">
    <property type="component" value="Unassembled WGS sequence"/>
</dbReference>